<keyword evidence="2" id="KW-0472">Membrane</keyword>
<evidence type="ECO:0000313" key="3">
    <source>
        <dbReference type="EMBL" id="KAG0556258.1"/>
    </source>
</evidence>
<keyword evidence="2" id="KW-0812">Transmembrane</keyword>
<organism evidence="3 4">
    <name type="scientific">Ceratodon purpureus</name>
    <name type="common">Fire moss</name>
    <name type="synonym">Dicranum purpureum</name>
    <dbReference type="NCBI Taxonomy" id="3225"/>
    <lineage>
        <taxon>Eukaryota</taxon>
        <taxon>Viridiplantae</taxon>
        <taxon>Streptophyta</taxon>
        <taxon>Embryophyta</taxon>
        <taxon>Bryophyta</taxon>
        <taxon>Bryophytina</taxon>
        <taxon>Bryopsida</taxon>
        <taxon>Dicranidae</taxon>
        <taxon>Pseudoditrichales</taxon>
        <taxon>Ditrichaceae</taxon>
        <taxon>Ceratodon</taxon>
    </lineage>
</organism>
<dbReference type="EMBL" id="CM026432">
    <property type="protein sequence ID" value="KAG0556258.1"/>
    <property type="molecule type" value="Genomic_DNA"/>
</dbReference>
<dbReference type="Proteomes" id="UP000822688">
    <property type="component" value="Chromosome 11"/>
</dbReference>
<dbReference type="PANTHER" id="PTHR36396">
    <property type="entry name" value="MALTASE-GLUCOAMYLASE, INTESTINAL PROTEIN"/>
    <property type="match status" value="1"/>
</dbReference>
<reference evidence="3 4" key="1">
    <citation type="submission" date="2020-06" db="EMBL/GenBank/DDBJ databases">
        <title>WGS assembly of Ceratodon purpureus strain R40.</title>
        <authorList>
            <person name="Carey S.B."/>
            <person name="Jenkins J."/>
            <person name="Shu S."/>
            <person name="Lovell J.T."/>
            <person name="Sreedasyam A."/>
            <person name="Maumus F."/>
            <person name="Tiley G.P."/>
            <person name="Fernandez-Pozo N."/>
            <person name="Barry K."/>
            <person name="Chen C."/>
            <person name="Wang M."/>
            <person name="Lipzen A."/>
            <person name="Daum C."/>
            <person name="Saski C.A."/>
            <person name="Payton A.C."/>
            <person name="Mcbreen J.C."/>
            <person name="Conrad R.E."/>
            <person name="Kollar L.M."/>
            <person name="Olsson S."/>
            <person name="Huttunen S."/>
            <person name="Landis J.B."/>
            <person name="Wickett N.J."/>
            <person name="Johnson M.G."/>
            <person name="Rensing S.A."/>
            <person name="Grimwood J."/>
            <person name="Schmutz J."/>
            <person name="Mcdaniel S.F."/>
        </authorList>
    </citation>
    <scope>NUCLEOTIDE SEQUENCE [LARGE SCALE GENOMIC DNA]</scope>
    <source>
        <strain evidence="3 4">R40</strain>
    </source>
</reference>
<dbReference type="AlphaFoldDB" id="A0A8T0GEJ8"/>
<feature type="region of interest" description="Disordered" evidence="1">
    <location>
        <begin position="1"/>
        <end position="26"/>
    </location>
</feature>
<keyword evidence="2" id="KW-1133">Transmembrane helix</keyword>
<dbReference type="OrthoDB" id="1932454at2759"/>
<keyword evidence="4" id="KW-1185">Reference proteome</keyword>
<evidence type="ECO:0000256" key="2">
    <source>
        <dbReference type="SAM" id="Phobius"/>
    </source>
</evidence>
<dbReference type="PANTHER" id="PTHR36396:SF1">
    <property type="entry name" value="MALTASE-GLUCOAMYLASE, INTESTINAL PROTEIN"/>
    <property type="match status" value="1"/>
</dbReference>
<accession>A0A8T0GEJ8</accession>
<proteinExistence type="predicted"/>
<evidence type="ECO:0000313" key="4">
    <source>
        <dbReference type="Proteomes" id="UP000822688"/>
    </source>
</evidence>
<name>A0A8T0GEJ8_CERPU</name>
<gene>
    <name evidence="3" type="ORF">KC19_11G039100</name>
</gene>
<evidence type="ECO:0000256" key="1">
    <source>
        <dbReference type="SAM" id="MobiDB-lite"/>
    </source>
</evidence>
<sequence length="213" mass="23784">MADKQMDSDAPSPPSPFVEVIGPDGKKKRFANGTRAGFAVERFNKLIPNDSKPVVCIQAYKEGEEPIEFGPDVELILYDTAWVLQSVSEYVFPIPDNYVEAEIETIQTQTVEKELYKWSDSSQAPWEINEDVAKTLLDKTAPTDGEILPGARGWEEFYPGGVLPEGGKQDCTPEYVAKVLLMFLCIFGFAGALGYFLERMPEMLPKYNTIEPS</sequence>
<feature type="transmembrane region" description="Helical" evidence="2">
    <location>
        <begin position="175"/>
        <end position="197"/>
    </location>
</feature>
<protein>
    <submittedName>
        <fullName evidence="3">Uncharacterized protein</fullName>
    </submittedName>
</protein>
<comment type="caution">
    <text evidence="3">The sequence shown here is derived from an EMBL/GenBank/DDBJ whole genome shotgun (WGS) entry which is preliminary data.</text>
</comment>